<evidence type="ECO:0008006" key="5">
    <source>
        <dbReference type="Google" id="ProtNLM"/>
    </source>
</evidence>
<feature type="transmembrane region" description="Helical" evidence="2">
    <location>
        <begin position="131"/>
        <end position="151"/>
    </location>
</feature>
<organism evidence="3 4">
    <name type="scientific">Scardovia inopinata F0304</name>
    <dbReference type="NCBI Taxonomy" id="641146"/>
    <lineage>
        <taxon>Bacteria</taxon>
        <taxon>Bacillati</taxon>
        <taxon>Actinomycetota</taxon>
        <taxon>Actinomycetes</taxon>
        <taxon>Bifidobacteriales</taxon>
        <taxon>Bifidobacteriaceae</taxon>
        <taxon>Scardovia</taxon>
    </lineage>
</organism>
<proteinExistence type="predicted"/>
<gene>
    <name evidence="3" type="ORF">HMPREF9020_00383</name>
</gene>
<dbReference type="AlphaFoldDB" id="W5IIF1"/>
<feature type="transmembrane region" description="Helical" evidence="2">
    <location>
        <begin position="20"/>
        <end position="36"/>
    </location>
</feature>
<keyword evidence="2" id="KW-0472">Membrane</keyword>
<evidence type="ECO:0000313" key="4">
    <source>
        <dbReference type="Proteomes" id="UP000005777"/>
    </source>
</evidence>
<comment type="caution">
    <text evidence="3">The sequence shown here is derived from an EMBL/GenBank/DDBJ whole genome shotgun (WGS) entry which is preliminary data.</text>
</comment>
<dbReference type="HOGENOM" id="CLU_055250_0_0_11"/>
<feature type="transmembrane region" description="Helical" evidence="2">
    <location>
        <begin position="94"/>
        <end position="119"/>
    </location>
</feature>
<evidence type="ECO:0000313" key="3">
    <source>
        <dbReference type="EMBL" id="EFG26756.1"/>
    </source>
</evidence>
<evidence type="ECO:0000256" key="2">
    <source>
        <dbReference type="SAM" id="Phobius"/>
    </source>
</evidence>
<dbReference type="InterPro" id="IPR036890">
    <property type="entry name" value="HATPase_C_sf"/>
</dbReference>
<keyword evidence="2" id="KW-0812">Transmembrane</keyword>
<dbReference type="Gene3D" id="3.30.565.10">
    <property type="entry name" value="Histidine kinase-like ATPase, C-terminal domain"/>
    <property type="match status" value="1"/>
</dbReference>
<keyword evidence="2" id="KW-1133">Transmembrane helix</keyword>
<keyword evidence="1" id="KW-0175">Coiled coil</keyword>
<sequence length="395" mass="44574">MTMHHFKTIFIEKYTQHNWVITLSILSIILSVIEIIQIASPYIIFWCLYPCYFLALLFLPAFPRQASWIILVLACMAPFAEGNNQPFLLSAEMVALGILAYMCSLAESAFALAATVLAHSGIELITQRWEFIYWITAVILCITCFLSGIALKQHQEAIAAQQRRSRELLDLERLKNLETRNKFAIRLHDSLTNALSDISLLANSHITGDKGGPEINHTDRSVSDWQLVASRTDDAFRHIHEIISLLSHTDSQKESDNSEKPPCGNDLKTYLACLQAHHAKLGYKGNIQITELEPSFRKETYDALQSLLAEIFTNIQRHAVPGPHSFDLFVTFDEQGVQIRQLNDAHETVALPEPEISGKGLTMHRQLITSLGGSLSWSREGGQWLLYAFLPCKDR</sequence>
<feature type="transmembrane region" description="Helical" evidence="2">
    <location>
        <begin position="42"/>
        <end position="59"/>
    </location>
</feature>
<name>W5IIF1_SCAIO</name>
<accession>W5IIF1</accession>
<protein>
    <recommendedName>
        <fullName evidence="5">Signal transduction histidine kinase subgroup 3 dimerisation and phosphoacceptor domain-containing protein</fullName>
    </recommendedName>
</protein>
<feature type="transmembrane region" description="Helical" evidence="2">
    <location>
        <begin position="66"/>
        <end position="82"/>
    </location>
</feature>
<dbReference type="EMBL" id="ADCX01000002">
    <property type="protein sequence ID" value="EFG26756.1"/>
    <property type="molecule type" value="Genomic_DNA"/>
</dbReference>
<reference evidence="3 4" key="1">
    <citation type="submission" date="2012-01" db="EMBL/GenBank/DDBJ databases">
        <title>The Genome Sequence of Scardovia inopinata F0304.</title>
        <authorList>
            <consortium name="The Broad Institute Genome Sequencing Platform"/>
            <person name="Earl A."/>
            <person name="Ward D."/>
            <person name="Feldgarden M."/>
            <person name="Gevers D."/>
            <person name="Izard J."/>
            <person name="Baranova O.V."/>
            <person name="Blanton J.M."/>
            <person name="Tanner A.C."/>
            <person name="Dewhirst F.E."/>
            <person name="Young S.K."/>
            <person name="Zeng Q."/>
            <person name="Gargeya S."/>
            <person name="Fitzgerald M."/>
            <person name="Haas B."/>
            <person name="Abouelleil A."/>
            <person name="Alvarado L."/>
            <person name="Arachchi H.M."/>
            <person name="Berlin A."/>
            <person name="Chapman S.B."/>
            <person name="Gearin G."/>
            <person name="Goldberg J."/>
            <person name="Griggs A."/>
            <person name="Gujja S."/>
            <person name="Hansen M."/>
            <person name="Heiman D."/>
            <person name="Howarth C."/>
            <person name="Larimer J."/>
            <person name="Lui A."/>
            <person name="MacDonald P.J."/>
            <person name="McCowen C."/>
            <person name="Montmayeur A."/>
            <person name="Murphy C."/>
            <person name="Neiman D."/>
            <person name="Pearson M."/>
            <person name="Priest M."/>
            <person name="Roberts A."/>
            <person name="Saif S."/>
            <person name="Shea T."/>
            <person name="Sisk P."/>
            <person name="Stolte C."/>
            <person name="Sykes S."/>
            <person name="Wortman J."/>
            <person name="Nusbaum C."/>
            <person name="Birren B."/>
        </authorList>
    </citation>
    <scope>NUCLEOTIDE SEQUENCE [LARGE SCALE GENOMIC DNA]</scope>
    <source>
        <strain evidence="3 4">F0304</strain>
    </source>
</reference>
<dbReference type="eggNOG" id="COG4585">
    <property type="taxonomic scope" value="Bacteria"/>
</dbReference>
<dbReference type="RefSeq" id="WP_006292739.1">
    <property type="nucleotide sequence ID" value="NZ_GG770225.1"/>
</dbReference>
<evidence type="ECO:0000256" key="1">
    <source>
        <dbReference type="SAM" id="Coils"/>
    </source>
</evidence>
<dbReference type="Proteomes" id="UP000005777">
    <property type="component" value="Unassembled WGS sequence"/>
</dbReference>
<feature type="coiled-coil region" evidence="1">
    <location>
        <begin position="151"/>
        <end position="194"/>
    </location>
</feature>
<keyword evidence="4" id="KW-1185">Reference proteome</keyword>